<evidence type="ECO:0000313" key="2">
    <source>
        <dbReference type="EMBL" id="KAJ5087061.1"/>
    </source>
</evidence>
<organism evidence="2 3">
    <name type="scientific">Penicillium alfredii</name>
    <dbReference type="NCBI Taxonomy" id="1506179"/>
    <lineage>
        <taxon>Eukaryota</taxon>
        <taxon>Fungi</taxon>
        <taxon>Dikarya</taxon>
        <taxon>Ascomycota</taxon>
        <taxon>Pezizomycotina</taxon>
        <taxon>Eurotiomycetes</taxon>
        <taxon>Eurotiomycetidae</taxon>
        <taxon>Eurotiales</taxon>
        <taxon>Aspergillaceae</taxon>
        <taxon>Penicillium</taxon>
    </lineage>
</organism>
<dbReference type="Proteomes" id="UP001141434">
    <property type="component" value="Unassembled WGS sequence"/>
</dbReference>
<dbReference type="Pfam" id="PF11885">
    <property type="entry name" value="DUF3405"/>
    <property type="match status" value="2"/>
</dbReference>
<gene>
    <name evidence="2" type="ORF">NUU61_008368</name>
</gene>
<feature type="region of interest" description="Disordered" evidence="1">
    <location>
        <begin position="1"/>
        <end position="50"/>
    </location>
</feature>
<proteinExistence type="predicted"/>
<dbReference type="RefSeq" id="XP_056509186.1">
    <property type="nucleotide sequence ID" value="XM_056658893.1"/>
</dbReference>
<dbReference type="OrthoDB" id="3353407at2759"/>
<dbReference type="InterPro" id="IPR021822">
    <property type="entry name" value="DUF3405"/>
</dbReference>
<protein>
    <submittedName>
        <fullName evidence="2">Uncharacterized protein</fullName>
    </submittedName>
</protein>
<dbReference type="GeneID" id="81398062"/>
<dbReference type="EMBL" id="JAPMSZ010000010">
    <property type="protein sequence ID" value="KAJ5087061.1"/>
    <property type="molecule type" value="Genomic_DNA"/>
</dbReference>
<sequence>MQEISPEELHRSSMTRTRTITVRPGKKHEKNLLTMSGTAWPSSEPPERGYDDERVSLEQLRLDFPTPIFGSYESWAPGNWTSGFGSNEAAEVSWEKVNWAGLQQNCLQRNADRYRSADPQEKTIWTANDLHHIRSMVMELSLYSGGEYEVILLVDCQGKTLPGPRDTAAMESFKKRHLPAELREMAVVFNEKMLADWYPGIGTHVAILQYYQPVQIFSRLHPQYDYIWQFEMNSRYTGHLYHLLHQATEFAKRQPRKHTWERNSYFYIPAVHGTWEEFTNMVDKEVSGHDSVWGPRPAEGIDVEGEASVPPVPNPEDDARSWGVGKEADLITWLPRFNPAGVEWPFRGRIFNFLQGENMLRRAAVVAMSRVSARLLRLLHSDKAEKGVGLASEMSLASWALFYGLKAIQVPQPLFHDYAWDPAELNRHANSGDPQGEVNAGFTSIWSWNQHHEILFNTTLMFRSAFAEKLYRAWLGYGEAENWEKENSRLCLPSMLLHPVKKREIR</sequence>
<dbReference type="PANTHER" id="PTHR36205:SF4">
    <property type="match status" value="1"/>
</dbReference>
<keyword evidence="3" id="KW-1185">Reference proteome</keyword>
<accession>A0A9W9JZG2</accession>
<evidence type="ECO:0000256" key="1">
    <source>
        <dbReference type="SAM" id="MobiDB-lite"/>
    </source>
</evidence>
<dbReference type="PANTHER" id="PTHR36205">
    <property type="entry name" value="CHROMOSOME 19, WHOLE GENOME SHOTGUN SEQUENCE"/>
    <property type="match status" value="1"/>
</dbReference>
<comment type="caution">
    <text evidence="2">The sequence shown here is derived from an EMBL/GenBank/DDBJ whole genome shotgun (WGS) entry which is preliminary data.</text>
</comment>
<evidence type="ECO:0000313" key="3">
    <source>
        <dbReference type="Proteomes" id="UP001141434"/>
    </source>
</evidence>
<reference evidence="2" key="1">
    <citation type="submission" date="2022-11" db="EMBL/GenBank/DDBJ databases">
        <authorList>
            <person name="Petersen C."/>
        </authorList>
    </citation>
    <scope>NUCLEOTIDE SEQUENCE</scope>
    <source>
        <strain evidence="2">IBT 34128</strain>
    </source>
</reference>
<reference evidence="2" key="2">
    <citation type="journal article" date="2023" name="IMA Fungus">
        <title>Comparative genomic study of the Penicillium genus elucidates a diverse pangenome and 15 lateral gene transfer events.</title>
        <authorList>
            <person name="Petersen C."/>
            <person name="Sorensen T."/>
            <person name="Nielsen M.R."/>
            <person name="Sondergaard T.E."/>
            <person name="Sorensen J.L."/>
            <person name="Fitzpatrick D.A."/>
            <person name="Frisvad J.C."/>
            <person name="Nielsen K.L."/>
        </authorList>
    </citation>
    <scope>NUCLEOTIDE SEQUENCE</scope>
    <source>
        <strain evidence="2">IBT 34128</strain>
    </source>
</reference>
<name>A0A9W9JZG2_9EURO</name>
<dbReference type="AlphaFoldDB" id="A0A9W9JZG2"/>